<gene>
    <name evidence="1" type="ORF">QBC42DRAFT_252690</name>
</gene>
<keyword evidence="2" id="KW-1185">Reference proteome</keyword>
<name>A0AAV9HQG6_9PEZI</name>
<dbReference type="Proteomes" id="UP001321749">
    <property type="component" value="Unassembled WGS sequence"/>
</dbReference>
<organism evidence="1 2">
    <name type="scientific">Cladorrhinum samala</name>
    <dbReference type="NCBI Taxonomy" id="585594"/>
    <lineage>
        <taxon>Eukaryota</taxon>
        <taxon>Fungi</taxon>
        <taxon>Dikarya</taxon>
        <taxon>Ascomycota</taxon>
        <taxon>Pezizomycotina</taxon>
        <taxon>Sordariomycetes</taxon>
        <taxon>Sordariomycetidae</taxon>
        <taxon>Sordariales</taxon>
        <taxon>Podosporaceae</taxon>
        <taxon>Cladorrhinum</taxon>
    </lineage>
</organism>
<reference evidence="1" key="1">
    <citation type="journal article" date="2023" name="Mol. Phylogenet. Evol.">
        <title>Genome-scale phylogeny and comparative genomics of the fungal order Sordariales.</title>
        <authorList>
            <person name="Hensen N."/>
            <person name="Bonometti L."/>
            <person name="Westerberg I."/>
            <person name="Brannstrom I.O."/>
            <person name="Guillou S."/>
            <person name="Cros-Aarteil S."/>
            <person name="Calhoun S."/>
            <person name="Haridas S."/>
            <person name="Kuo A."/>
            <person name="Mondo S."/>
            <person name="Pangilinan J."/>
            <person name="Riley R."/>
            <person name="LaButti K."/>
            <person name="Andreopoulos B."/>
            <person name="Lipzen A."/>
            <person name="Chen C."/>
            <person name="Yan M."/>
            <person name="Daum C."/>
            <person name="Ng V."/>
            <person name="Clum A."/>
            <person name="Steindorff A."/>
            <person name="Ohm R.A."/>
            <person name="Martin F."/>
            <person name="Silar P."/>
            <person name="Natvig D.O."/>
            <person name="Lalanne C."/>
            <person name="Gautier V."/>
            <person name="Ament-Velasquez S.L."/>
            <person name="Kruys A."/>
            <person name="Hutchinson M.I."/>
            <person name="Powell A.J."/>
            <person name="Barry K."/>
            <person name="Miller A.N."/>
            <person name="Grigoriev I.V."/>
            <person name="Debuchy R."/>
            <person name="Gladieux P."/>
            <person name="Hiltunen Thoren M."/>
            <person name="Johannesson H."/>
        </authorList>
    </citation>
    <scope>NUCLEOTIDE SEQUENCE</scope>
    <source>
        <strain evidence="1">PSN324</strain>
    </source>
</reference>
<accession>A0AAV9HQG6</accession>
<sequence>MGWDTRVSGSIVPTYLNLPERGVMSSMTGSETAEGRGGRKRAFLPMPLVENLLSLGGRVHLDFTAGVGLEFFLAQSILQPGGQISDADSGTKILAYEMKTLMCSGMSSISHMSAVLPNDQHRVIVVDDPDELFPPEPKTEKESFASLLLSLSRGYKYYEGTLNGRLKEKLHQGSRESQHLTHYIARWVPIKITTAILKPQAAL</sequence>
<dbReference type="EMBL" id="MU864995">
    <property type="protein sequence ID" value="KAK4461211.1"/>
    <property type="molecule type" value="Genomic_DNA"/>
</dbReference>
<dbReference type="AlphaFoldDB" id="A0AAV9HQG6"/>
<reference evidence="1" key="2">
    <citation type="submission" date="2023-06" db="EMBL/GenBank/DDBJ databases">
        <authorList>
            <consortium name="Lawrence Berkeley National Laboratory"/>
            <person name="Mondo S.J."/>
            <person name="Hensen N."/>
            <person name="Bonometti L."/>
            <person name="Westerberg I."/>
            <person name="Brannstrom I.O."/>
            <person name="Guillou S."/>
            <person name="Cros-Aarteil S."/>
            <person name="Calhoun S."/>
            <person name="Haridas S."/>
            <person name="Kuo A."/>
            <person name="Pangilinan J."/>
            <person name="Riley R."/>
            <person name="Labutti K."/>
            <person name="Andreopoulos B."/>
            <person name="Lipzen A."/>
            <person name="Chen C."/>
            <person name="Yanf M."/>
            <person name="Daum C."/>
            <person name="Ng V."/>
            <person name="Clum A."/>
            <person name="Steindorff A."/>
            <person name="Ohm R."/>
            <person name="Martin F."/>
            <person name="Silar P."/>
            <person name="Natvig D."/>
            <person name="Lalanne C."/>
            <person name="Gautier V."/>
            <person name="Ament-Velasquez S.L."/>
            <person name="Kruys A."/>
            <person name="Hutchinson M.I."/>
            <person name="Powell A.J."/>
            <person name="Barry K."/>
            <person name="Miller A.N."/>
            <person name="Grigoriev I.V."/>
            <person name="Debuchy R."/>
            <person name="Gladieux P."/>
            <person name="Thoren M.H."/>
            <person name="Johannesson H."/>
        </authorList>
    </citation>
    <scope>NUCLEOTIDE SEQUENCE</scope>
    <source>
        <strain evidence="1">PSN324</strain>
    </source>
</reference>
<protein>
    <submittedName>
        <fullName evidence="1">Uncharacterized protein</fullName>
    </submittedName>
</protein>
<evidence type="ECO:0000313" key="1">
    <source>
        <dbReference type="EMBL" id="KAK4461211.1"/>
    </source>
</evidence>
<evidence type="ECO:0000313" key="2">
    <source>
        <dbReference type="Proteomes" id="UP001321749"/>
    </source>
</evidence>
<comment type="caution">
    <text evidence="1">The sequence shown here is derived from an EMBL/GenBank/DDBJ whole genome shotgun (WGS) entry which is preliminary data.</text>
</comment>
<proteinExistence type="predicted"/>